<reference evidence="1" key="1">
    <citation type="submission" date="2019-04" db="EMBL/GenBank/DDBJ databases">
        <title>Friends and foes A comparative genomics study of 23 Aspergillus species from section Flavi.</title>
        <authorList>
            <consortium name="DOE Joint Genome Institute"/>
            <person name="Kjaerbolling I."/>
            <person name="Vesth T."/>
            <person name="Frisvad J.C."/>
            <person name="Nybo J.L."/>
            <person name="Theobald S."/>
            <person name="Kildgaard S."/>
            <person name="Isbrandt T."/>
            <person name="Kuo A."/>
            <person name="Sato A."/>
            <person name="Lyhne E.K."/>
            <person name="Kogle M.E."/>
            <person name="Wiebenga A."/>
            <person name="Kun R.S."/>
            <person name="Lubbers R.J."/>
            <person name="Makela M.R."/>
            <person name="Barry K."/>
            <person name="Chovatia M."/>
            <person name="Clum A."/>
            <person name="Daum C."/>
            <person name="Haridas S."/>
            <person name="He G."/>
            <person name="LaButti K."/>
            <person name="Lipzen A."/>
            <person name="Mondo S."/>
            <person name="Riley R."/>
            <person name="Salamov A."/>
            <person name="Simmons B.A."/>
            <person name="Magnuson J.K."/>
            <person name="Henrissat B."/>
            <person name="Mortensen U.H."/>
            <person name="Larsen T.O."/>
            <person name="Devries R.P."/>
            <person name="Grigoriev I.V."/>
            <person name="Machida M."/>
            <person name="Baker S.E."/>
            <person name="Andersen M.R."/>
        </authorList>
    </citation>
    <scope>NUCLEOTIDE SEQUENCE [LARGE SCALE GENOMIC DNA]</scope>
    <source>
        <strain evidence="1">CBS 121.62</strain>
    </source>
</reference>
<dbReference type="Proteomes" id="UP000325434">
    <property type="component" value="Unassembled WGS sequence"/>
</dbReference>
<name>A0A5N6H736_ASPFL</name>
<dbReference type="EMBL" id="ML734567">
    <property type="protein sequence ID" value="KAB8250045.1"/>
    <property type="molecule type" value="Genomic_DNA"/>
</dbReference>
<accession>A0A5N6H736</accession>
<dbReference type="VEuPathDB" id="FungiDB:AFLA_010013"/>
<sequence length="147" mass="16474">MSQELYQSLCLELIADCVIASGRRSPDYPLFGRPWHRLDQWAFPRSACIRRIWTGRGRGTGQGVVAVRTVGISAKSSGIGGPPQYNELLDMDLPNLELLESTRRANKFLYPGYGSRDLWVRIIEQSAPGYLGLEAKGGRWNSSWMIS</sequence>
<dbReference type="VEuPathDB" id="FungiDB:F9C07_11533"/>
<proteinExistence type="predicted"/>
<gene>
    <name evidence="1" type="ORF">BDV35DRAFT_389421</name>
</gene>
<dbReference type="AlphaFoldDB" id="A0A5N6H736"/>
<organism evidence="1">
    <name type="scientific">Aspergillus flavus</name>
    <dbReference type="NCBI Taxonomy" id="5059"/>
    <lineage>
        <taxon>Eukaryota</taxon>
        <taxon>Fungi</taxon>
        <taxon>Dikarya</taxon>
        <taxon>Ascomycota</taxon>
        <taxon>Pezizomycotina</taxon>
        <taxon>Eurotiomycetes</taxon>
        <taxon>Eurotiomycetidae</taxon>
        <taxon>Eurotiales</taxon>
        <taxon>Aspergillaceae</taxon>
        <taxon>Aspergillus</taxon>
        <taxon>Aspergillus subgen. Circumdati</taxon>
    </lineage>
</organism>
<protein>
    <submittedName>
        <fullName evidence="1">Uncharacterized protein</fullName>
    </submittedName>
</protein>
<evidence type="ECO:0000313" key="1">
    <source>
        <dbReference type="EMBL" id="KAB8250045.1"/>
    </source>
</evidence>